<feature type="domain" description="Response regulatory" evidence="3">
    <location>
        <begin position="2"/>
        <end position="118"/>
    </location>
</feature>
<gene>
    <name evidence="4" type="ORF">FC678_20465</name>
</gene>
<accession>A0A9X8ZEI1</accession>
<evidence type="ECO:0000256" key="2">
    <source>
        <dbReference type="SAM" id="Coils"/>
    </source>
</evidence>
<protein>
    <submittedName>
        <fullName evidence="4">Response regulator</fullName>
    </submittedName>
</protein>
<feature type="modified residue" description="4-aspartylphosphate" evidence="1">
    <location>
        <position position="54"/>
    </location>
</feature>
<keyword evidence="2" id="KW-0175">Coiled coil</keyword>
<evidence type="ECO:0000313" key="5">
    <source>
        <dbReference type="Proteomes" id="UP000309170"/>
    </source>
</evidence>
<keyword evidence="1" id="KW-0597">Phosphoprotein</keyword>
<dbReference type="Pfam" id="PF00072">
    <property type="entry name" value="Response_reg"/>
    <property type="match status" value="1"/>
</dbReference>
<dbReference type="InterPro" id="IPR001789">
    <property type="entry name" value="Sig_transdc_resp-reg_receiver"/>
</dbReference>
<comment type="caution">
    <text evidence="4">The sequence shown here is derived from an EMBL/GenBank/DDBJ whole genome shotgun (WGS) entry which is preliminary data.</text>
</comment>
<dbReference type="PANTHER" id="PTHR43228">
    <property type="entry name" value="TWO-COMPONENT RESPONSE REGULATOR"/>
    <property type="match status" value="1"/>
</dbReference>
<dbReference type="SUPFAM" id="SSF52172">
    <property type="entry name" value="CheY-like"/>
    <property type="match status" value="1"/>
</dbReference>
<reference evidence="4 5" key="1">
    <citation type="journal article" date="2019" name="Environ. Microbiol.">
        <title>An active ?-lactamase is a part of an orchestrated cell wall stress resistance network of Bacillus subtilis and related rhizosphere species.</title>
        <authorList>
            <person name="Bucher T."/>
            <person name="Keren-Paz A."/>
            <person name="Hausser J."/>
            <person name="Olender T."/>
            <person name="Cytryn E."/>
            <person name="Kolodkin-Gal I."/>
        </authorList>
    </citation>
    <scope>NUCLEOTIDE SEQUENCE [LARGE SCALE GENOMIC DNA]</scope>
    <source>
        <strain evidence="4 5">I4</strain>
    </source>
</reference>
<dbReference type="RefSeq" id="WP_137018319.1">
    <property type="nucleotide sequence ID" value="NZ_SZNS01000032.1"/>
</dbReference>
<name>A0A9X8ZEI1_9BACI</name>
<dbReference type="InterPro" id="IPR013972">
    <property type="entry name" value="YcbB"/>
</dbReference>
<dbReference type="Gene3D" id="3.40.50.2300">
    <property type="match status" value="1"/>
</dbReference>
<dbReference type="SMART" id="SM00448">
    <property type="entry name" value="REC"/>
    <property type="match status" value="1"/>
</dbReference>
<dbReference type="AlphaFoldDB" id="A0A9X8ZEI1"/>
<evidence type="ECO:0000313" key="4">
    <source>
        <dbReference type="EMBL" id="TKH08380.1"/>
    </source>
</evidence>
<feature type="coiled-coil region" evidence="2">
    <location>
        <begin position="209"/>
        <end position="238"/>
    </location>
</feature>
<dbReference type="Proteomes" id="UP000309170">
    <property type="component" value="Unassembled WGS sequence"/>
</dbReference>
<sequence length="307" mass="34585">MNYFIIDDDPAIRGMLTEMIEDEDLGKVVGEAEDGSIVNNGLLFLKKADVVLIDLLMPIRDGIETIRALADGFQGKFVMISQVESKELIGEAYRLGAEYYITKPLNQVEISCILNKVNERILVDQSIQGIQKSLNVFTGRPKSSKKVSSFHTKNIMEAGRSLISDLGMIGEGGSEDLLNILGFLQNEKQRLGPAYTFPYLKEIFAGIAAEKLGDQAKEAEIQKEMKASEQRVRRALNQALIHIASLGLTDYMNPKFEAYSSTFFDFSEVRKKMLELEDKSKKVSSQSRNNMKKFIQVLFMEARQMMK</sequence>
<dbReference type="PROSITE" id="PS50110">
    <property type="entry name" value="RESPONSE_REGULATORY"/>
    <property type="match status" value="1"/>
</dbReference>
<evidence type="ECO:0000256" key="1">
    <source>
        <dbReference type="PROSITE-ProRule" id="PRU00169"/>
    </source>
</evidence>
<evidence type="ECO:0000259" key="3">
    <source>
        <dbReference type="PROSITE" id="PS50110"/>
    </source>
</evidence>
<dbReference type="PANTHER" id="PTHR43228:SF8">
    <property type="entry name" value="TRANSCRIPTIONAL REGULATORY PROTEIN GLNL"/>
    <property type="match status" value="1"/>
</dbReference>
<dbReference type="OrthoDB" id="1684633at2"/>
<dbReference type="Pfam" id="PF08664">
    <property type="entry name" value="YcbB"/>
    <property type="match status" value="1"/>
</dbReference>
<dbReference type="EMBL" id="SZNT01000379">
    <property type="protein sequence ID" value="TKH08380.1"/>
    <property type="molecule type" value="Genomic_DNA"/>
</dbReference>
<dbReference type="InterPro" id="IPR052048">
    <property type="entry name" value="ST_Response_Regulator"/>
</dbReference>
<dbReference type="GO" id="GO:0000160">
    <property type="term" value="P:phosphorelay signal transduction system"/>
    <property type="evidence" value="ECO:0007669"/>
    <property type="project" value="InterPro"/>
</dbReference>
<organism evidence="4 5">
    <name type="scientific">Peribacillus simplex</name>
    <dbReference type="NCBI Taxonomy" id="1478"/>
    <lineage>
        <taxon>Bacteria</taxon>
        <taxon>Bacillati</taxon>
        <taxon>Bacillota</taxon>
        <taxon>Bacilli</taxon>
        <taxon>Bacillales</taxon>
        <taxon>Bacillaceae</taxon>
        <taxon>Peribacillus</taxon>
    </lineage>
</organism>
<proteinExistence type="predicted"/>
<dbReference type="InterPro" id="IPR011006">
    <property type="entry name" value="CheY-like_superfamily"/>
</dbReference>